<dbReference type="PANTHER" id="PTHR33164:SF57">
    <property type="entry name" value="MARR-FAMILY TRANSCRIPTIONAL REGULATOR"/>
    <property type="match status" value="1"/>
</dbReference>
<dbReference type="InterPro" id="IPR036388">
    <property type="entry name" value="WH-like_DNA-bd_sf"/>
</dbReference>
<dbReference type="KEGG" id="gyu:FE374_14460"/>
<dbReference type="Proteomes" id="UP000314616">
    <property type="component" value="Chromosome"/>
</dbReference>
<dbReference type="AlphaFoldDB" id="A0A5B8C868"/>
<dbReference type="Gene3D" id="1.10.10.10">
    <property type="entry name" value="Winged helix-like DNA-binding domain superfamily/Winged helix DNA-binding domain"/>
    <property type="match status" value="1"/>
</dbReference>
<dbReference type="PANTHER" id="PTHR33164">
    <property type="entry name" value="TRANSCRIPTIONAL REGULATOR, MARR FAMILY"/>
    <property type="match status" value="1"/>
</dbReference>
<gene>
    <name evidence="2" type="ORF">FE374_14460</name>
</gene>
<dbReference type="OrthoDB" id="3237509at2"/>
<feature type="domain" description="HTH marR-type" evidence="1">
    <location>
        <begin position="1"/>
        <end position="148"/>
    </location>
</feature>
<evidence type="ECO:0000259" key="1">
    <source>
        <dbReference type="PROSITE" id="PS50995"/>
    </source>
</evidence>
<reference evidence="2 3" key="1">
    <citation type="submission" date="2019-05" db="EMBL/GenBank/DDBJ databases">
        <title>Georgenia *** sp. nov., and Georgenia *** sp. nov., isolated from the intestinal contents of plateau pika (Ochotona curzoniae) in the Qinghai-Tibet plateau of China.</title>
        <authorList>
            <person name="Tian Z."/>
        </authorList>
    </citation>
    <scope>NUCLEOTIDE SEQUENCE [LARGE SCALE GENOMIC DNA]</scope>
    <source>
        <strain evidence="2 3">Z443</strain>
    </source>
</reference>
<dbReference type="InterPro" id="IPR036390">
    <property type="entry name" value="WH_DNA-bd_sf"/>
</dbReference>
<protein>
    <submittedName>
        <fullName evidence="2">MarR family transcriptional regulator</fullName>
    </submittedName>
</protein>
<dbReference type="EMBL" id="CP040915">
    <property type="protein sequence ID" value="QDC25651.1"/>
    <property type="molecule type" value="Genomic_DNA"/>
</dbReference>
<dbReference type="InterPro" id="IPR039422">
    <property type="entry name" value="MarR/SlyA-like"/>
</dbReference>
<dbReference type="GO" id="GO:0006950">
    <property type="term" value="P:response to stress"/>
    <property type="evidence" value="ECO:0007669"/>
    <property type="project" value="TreeGrafter"/>
</dbReference>
<proteinExistence type="predicted"/>
<dbReference type="GO" id="GO:0003700">
    <property type="term" value="F:DNA-binding transcription factor activity"/>
    <property type="evidence" value="ECO:0007669"/>
    <property type="project" value="InterPro"/>
</dbReference>
<evidence type="ECO:0000313" key="3">
    <source>
        <dbReference type="Proteomes" id="UP000314616"/>
    </source>
</evidence>
<evidence type="ECO:0000313" key="2">
    <source>
        <dbReference type="EMBL" id="QDC25651.1"/>
    </source>
</evidence>
<sequence length="172" mass="19045">MKTSELRRARLPRTAAGWTSTPYYLVTIGNAISWGSALGYLRRFGVGVNEWRLMAHVANEPGCTAADVSRFLRTNKAVVSRSLKTLQDKGLVGLDSADGARRIYLTEDGVALHDRILPIAVRREQILLDGLDEEERELLIGMLRRMHANLTAMNEFDHGADVEGVGVGERRG</sequence>
<dbReference type="InterPro" id="IPR000835">
    <property type="entry name" value="HTH_MarR-typ"/>
</dbReference>
<dbReference type="PROSITE" id="PS50995">
    <property type="entry name" value="HTH_MARR_2"/>
    <property type="match status" value="1"/>
</dbReference>
<dbReference type="Pfam" id="PF12802">
    <property type="entry name" value="MarR_2"/>
    <property type="match status" value="1"/>
</dbReference>
<dbReference type="SMART" id="SM00347">
    <property type="entry name" value="HTH_MARR"/>
    <property type="match status" value="1"/>
</dbReference>
<accession>A0A5B8C868</accession>
<dbReference type="SUPFAM" id="SSF46785">
    <property type="entry name" value="Winged helix' DNA-binding domain"/>
    <property type="match status" value="1"/>
</dbReference>
<name>A0A5B8C868_9MICO</name>
<organism evidence="2 3">
    <name type="scientific">Georgenia yuyongxinii</name>
    <dbReference type="NCBI Taxonomy" id="2589797"/>
    <lineage>
        <taxon>Bacteria</taxon>
        <taxon>Bacillati</taxon>
        <taxon>Actinomycetota</taxon>
        <taxon>Actinomycetes</taxon>
        <taxon>Micrococcales</taxon>
        <taxon>Bogoriellaceae</taxon>
        <taxon>Georgenia</taxon>
    </lineage>
</organism>
<dbReference type="RefSeq" id="WP_139929901.1">
    <property type="nucleotide sequence ID" value="NZ_CP040915.1"/>
</dbReference>